<comment type="caution">
    <text evidence="10">The sequence shown here is derived from an EMBL/GenBank/DDBJ whole genome shotgun (WGS) entry which is preliminary data.</text>
</comment>
<evidence type="ECO:0000256" key="5">
    <source>
        <dbReference type="ARBA" id="ARBA00022490"/>
    </source>
</evidence>
<dbReference type="PROSITE" id="PS51259">
    <property type="entry name" value="MHD2"/>
    <property type="match status" value="1"/>
</dbReference>
<protein>
    <recommendedName>
        <fullName evidence="12">BAI1-associated protein 3</fullName>
    </recommendedName>
</protein>
<evidence type="ECO:0008006" key="12">
    <source>
        <dbReference type="Google" id="ProtNLM"/>
    </source>
</evidence>
<dbReference type="InterPro" id="IPR000008">
    <property type="entry name" value="C2_dom"/>
</dbReference>
<reference evidence="10" key="1">
    <citation type="journal article" date="2023" name="Mol. Biol. Evol.">
        <title>Third-Generation Sequencing Reveals the Adaptive Role of the Epigenome in Three Deep-Sea Polychaetes.</title>
        <authorList>
            <person name="Perez M."/>
            <person name="Aroh O."/>
            <person name="Sun Y."/>
            <person name="Lan Y."/>
            <person name="Juniper S.K."/>
            <person name="Young C.R."/>
            <person name="Angers B."/>
            <person name="Qian P.Y."/>
        </authorList>
    </citation>
    <scope>NUCLEOTIDE SEQUENCE</scope>
    <source>
        <strain evidence="10">P08H-3</strain>
    </source>
</reference>
<dbReference type="SUPFAM" id="SSF49562">
    <property type="entry name" value="C2 domain (Calcium/lipid-binding domain, CaLB)"/>
    <property type="match status" value="2"/>
</dbReference>
<dbReference type="PANTHER" id="PTHR45999:SF4">
    <property type="entry name" value="UNC-13-4A, ISOFORM B"/>
    <property type="match status" value="1"/>
</dbReference>
<dbReference type="Gene3D" id="1.20.58.1100">
    <property type="match status" value="1"/>
</dbReference>
<dbReference type="InterPro" id="IPR014772">
    <property type="entry name" value="Munc13_dom-2"/>
</dbReference>
<dbReference type="AlphaFoldDB" id="A0AAD9NBW1"/>
<feature type="domain" description="MHD2" evidence="9">
    <location>
        <begin position="776"/>
        <end position="884"/>
    </location>
</feature>
<evidence type="ECO:0000259" key="7">
    <source>
        <dbReference type="PROSITE" id="PS50004"/>
    </source>
</evidence>
<dbReference type="Proteomes" id="UP001208570">
    <property type="component" value="Unassembled WGS sequence"/>
</dbReference>
<evidence type="ECO:0000259" key="9">
    <source>
        <dbReference type="PROSITE" id="PS51259"/>
    </source>
</evidence>
<name>A0AAD9NBW1_9ANNE</name>
<dbReference type="InterPro" id="IPR052095">
    <property type="entry name" value="UNC-13_domain"/>
</dbReference>
<feature type="domain" description="C2" evidence="7">
    <location>
        <begin position="899"/>
        <end position="1024"/>
    </location>
</feature>
<dbReference type="SMART" id="SM00239">
    <property type="entry name" value="C2"/>
    <property type="match status" value="2"/>
</dbReference>
<proteinExistence type="inferred from homology"/>
<dbReference type="GO" id="GO:0099503">
    <property type="term" value="C:secretory vesicle"/>
    <property type="evidence" value="ECO:0007669"/>
    <property type="project" value="TreeGrafter"/>
</dbReference>
<sequence length="1080" mass="124626">MSYYVTNNFPYGHMQVPRSRGVFFPRRLARGGHHFLSLVIGYFSICVVSERNDSKNANRAPPLETGFGLQYKLCTLTQKEFELLYIEVLYTIKHKIGTTSGHHLPFMQDLYLYAREAFGVTPEQHARLLARASEEKPPVLILNVTVVEARGLEAKDADGFSDPYCMLGILPGSRAMREHLLDFNQTGSCSSDDESGNRGRKESALKKFSQSFKKRKDKTARDLVPARFIKTTSVITNTLDPVWNEKFRLDHDDEFSVADAARKLNEVSGLKGLGRYFKQIAQSARTSNKDHVDDFLGSVDILLDDIPSTGIDDWFDLEARSSRSNVEGQIRLRLNLATREDRGYFEEDPYTEIKEHEDLMCVFIEHEIKSFKGEIYHWQGHLSQAAQTILHQHAIQGDITEVQQAMCRWAAFSRKHREHPFDWHLLLRLLEAIDEEWEPGSSTRDEEEILAESFDDFIQYCLALFSRHRDIYPTANKIAQVRFECMLRCLNKIYEMPVFRRCCPFKRELRTELIAAIKKSSADLYHQTKYDVLGRFETEENTVASLTEVTNRLNIIMGKTLYAYNPLFQKVVNVNYFTFMYRQLEKILGEDLNADLSRFNMTIPEVDEHRANHVTAQQMGLDLFELYLALQAFCCFREHLLPEDQENLAVTQFYEIFKLPVQRWINVCKYKLMSRIKKADNKVEKVDGNVKQSTSAVDVACCFGQLCITINDIEQVRRALKPLPDALKFNQIISSIEQHQGEKVAKQAKGQLMGILKAADEEMIRKIKLVVDRVADKAIGDLMNYLDSNLVTLNTNLFRSNFDRILDSIWVEVLEEMQEVLDNEDVKAAWFFERLYESLNILVEFFHANDKGLPLQVIKNQHYKDLNRQLKLNCSSTRELIETFYLEKLEEQGKTRENRYGTLSVRVYYNTDAEILSVEVLNARNILPLDPNGLSDPFVLIELCPQSVFPRQTVQQTQIIKKTLNPTFDESFEFCVTKDQCQHRGACIVFTVMDHDLFLTNDFAGEVYFSLNNIPGIKGEEVSGFSALSPLCLPLTHPKKANPKMKSRGAIRALELRDHDREAMEFVKKRREIESHSQNV</sequence>
<comment type="similarity">
    <text evidence="3">Belongs to the unc-13 family.</text>
</comment>
<evidence type="ECO:0000256" key="3">
    <source>
        <dbReference type="ARBA" id="ARBA00005823"/>
    </source>
</evidence>
<comment type="subcellular location">
    <subcellularLocation>
        <location evidence="1">Cytoplasm</location>
    </subcellularLocation>
    <subcellularLocation>
        <location evidence="2">Late endosome</location>
    </subcellularLocation>
</comment>
<feature type="domain" description="C2" evidence="7">
    <location>
        <begin position="122"/>
        <end position="315"/>
    </location>
</feature>
<keyword evidence="11" id="KW-1185">Reference proteome</keyword>
<dbReference type="PROSITE" id="PS50004">
    <property type="entry name" value="C2"/>
    <property type="match status" value="2"/>
</dbReference>
<evidence type="ECO:0000256" key="6">
    <source>
        <dbReference type="ARBA" id="ARBA00022753"/>
    </source>
</evidence>
<dbReference type="GO" id="GO:0006887">
    <property type="term" value="P:exocytosis"/>
    <property type="evidence" value="ECO:0007669"/>
    <property type="project" value="UniProtKB-KW"/>
</dbReference>
<dbReference type="Pfam" id="PF00168">
    <property type="entry name" value="C2"/>
    <property type="match status" value="3"/>
</dbReference>
<evidence type="ECO:0000313" key="10">
    <source>
        <dbReference type="EMBL" id="KAK2162506.1"/>
    </source>
</evidence>
<dbReference type="EMBL" id="JAODUP010000097">
    <property type="protein sequence ID" value="KAK2162506.1"/>
    <property type="molecule type" value="Genomic_DNA"/>
</dbReference>
<keyword evidence="5" id="KW-0963">Cytoplasm</keyword>
<dbReference type="GO" id="GO:0005770">
    <property type="term" value="C:late endosome"/>
    <property type="evidence" value="ECO:0007669"/>
    <property type="project" value="UniProtKB-SubCell"/>
</dbReference>
<gene>
    <name evidence="10" type="ORF">LSH36_97g03031</name>
</gene>
<dbReference type="Gene3D" id="1.10.357.50">
    <property type="match status" value="1"/>
</dbReference>
<evidence type="ECO:0000256" key="4">
    <source>
        <dbReference type="ARBA" id="ARBA00022483"/>
    </source>
</evidence>
<dbReference type="CDD" id="cd04009">
    <property type="entry name" value="C2B_Munc13-like"/>
    <property type="match status" value="1"/>
</dbReference>
<keyword evidence="6" id="KW-0967">Endosome</keyword>
<accession>A0AAD9NBW1</accession>
<dbReference type="InterPro" id="IPR014770">
    <property type="entry name" value="Munc13_1"/>
</dbReference>
<organism evidence="10 11">
    <name type="scientific">Paralvinella palmiformis</name>
    <dbReference type="NCBI Taxonomy" id="53620"/>
    <lineage>
        <taxon>Eukaryota</taxon>
        <taxon>Metazoa</taxon>
        <taxon>Spiralia</taxon>
        <taxon>Lophotrochozoa</taxon>
        <taxon>Annelida</taxon>
        <taxon>Polychaeta</taxon>
        <taxon>Sedentaria</taxon>
        <taxon>Canalipalpata</taxon>
        <taxon>Terebellida</taxon>
        <taxon>Terebelliformia</taxon>
        <taxon>Alvinellidae</taxon>
        <taxon>Paralvinella</taxon>
    </lineage>
</organism>
<dbReference type="PANTHER" id="PTHR45999">
    <property type="entry name" value="UNC-13-4A, ISOFORM B"/>
    <property type="match status" value="1"/>
</dbReference>
<keyword evidence="4" id="KW-0268">Exocytosis</keyword>
<dbReference type="PROSITE" id="PS51258">
    <property type="entry name" value="MHD1"/>
    <property type="match status" value="1"/>
</dbReference>
<evidence type="ECO:0000256" key="2">
    <source>
        <dbReference type="ARBA" id="ARBA00004603"/>
    </source>
</evidence>
<evidence type="ECO:0000313" key="11">
    <source>
        <dbReference type="Proteomes" id="UP001208570"/>
    </source>
</evidence>
<evidence type="ECO:0000259" key="8">
    <source>
        <dbReference type="PROSITE" id="PS51258"/>
    </source>
</evidence>
<feature type="domain" description="MHD1" evidence="8">
    <location>
        <begin position="624"/>
        <end position="744"/>
    </location>
</feature>
<evidence type="ECO:0000256" key="1">
    <source>
        <dbReference type="ARBA" id="ARBA00004496"/>
    </source>
</evidence>
<dbReference type="Gene3D" id="2.60.40.150">
    <property type="entry name" value="C2 domain"/>
    <property type="match status" value="2"/>
</dbReference>
<dbReference type="InterPro" id="IPR035892">
    <property type="entry name" value="C2_domain_sf"/>
</dbReference>
<dbReference type="CDD" id="cd08676">
    <property type="entry name" value="C2A_Munc13-like"/>
    <property type="match status" value="1"/>
</dbReference>